<dbReference type="InterPro" id="IPR036509">
    <property type="entry name" value="Met_Sox_Rdtase_MsrA_sf"/>
</dbReference>
<dbReference type="InterPro" id="IPR002569">
    <property type="entry name" value="Met_Sox_Rdtase_MsrA_dom"/>
</dbReference>
<dbReference type="GO" id="GO:0033744">
    <property type="term" value="F:L-methionine:thioredoxin-disulfide S-oxidoreductase activity"/>
    <property type="evidence" value="ECO:0007669"/>
    <property type="project" value="RHEA"/>
</dbReference>
<gene>
    <name evidence="5" type="primary">msrA</name>
    <name evidence="7" type="ORF">SAMN05192532_11034</name>
</gene>
<dbReference type="PANTHER" id="PTHR43774">
    <property type="entry name" value="PEPTIDE METHIONINE SULFOXIDE REDUCTASE"/>
    <property type="match status" value="1"/>
</dbReference>
<name>A0A1I2FCI8_9BACI</name>
<feature type="domain" description="Peptide methionine sulphoxide reductase MsrA" evidence="6">
    <location>
        <begin position="6"/>
        <end position="155"/>
    </location>
</feature>
<accession>A0A1I2FCI8</accession>
<protein>
    <recommendedName>
        <fullName evidence="5">Peptide methionine sulfoxide reductase MsrA</fullName>
        <shortName evidence="5">Protein-methionine-S-oxide reductase</shortName>
        <ecNumber evidence="5">1.8.4.11</ecNumber>
    </recommendedName>
    <alternativeName>
        <fullName evidence="5">Peptide-methionine (S)-S-oxide reductase</fullName>
        <shortName evidence="5">Peptide Met(O) reductase</shortName>
    </alternativeName>
</protein>
<evidence type="ECO:0000313" key="7">
    <source>
        <dbReference type="EMBL" id="SFF02241.1"/>
    </source>
</evidence>
<dbReference type="OrthoDB" id="4174719at2"/>
<proteinExistence type="inferred from homology"/>
<dbReference type="EC" id="1.8.4.11" evidence="5"/>
<dbReference type="RefSeq" id="WP_091663884.1">
    <property type="nucleotide sequence ID" value="NZ_FONT01000010.1"/>
</dbReference>
<evidence type="ECO:0000256" key="1">
    <source>
        <dbReference type="ARBA" id="ARBA00005591"/>
    </source>
</evidence>
<dbReference type="EMBL" id="FONT01000010">
    <property type="protein sequence ID" value="SFF02241.1"/>
    <property type="molecule type" value="Genomic_DNA"/>
</dbReference>
<organism evidence="7 8">
    <name type="scientific">Alteribacillus iranensis</name>
    <dbReference type="NCBI Taxonomy" id="930128"/>
    <lineage>
        <taxon>Bacteria</taxon>
        <taxon>Bacillati</taxon>
        <taxon>Bacillota</taxon>
        <taxon>Bacilli</taxon>
        <taxon>Bacillales</taxon>
        <taxon>Bacillaceae</taxon>
        <taxon>Alteribacillus</taxon>
    </lineage>
</organism>
<comment type="similarity">
    <text evidence="1 5">Belongs to the MsrA Met sulfoxide reductase family.</text>
</comment>
<comment type="function">
    <text evidence="5">Has an important function as a repair enzyme for proteins that have been inactivated by oxidation. Catalyzes the reversible oxidation-reduction of methionine sulfoxide in proteins to methionine.</text>
</comment>
<dbReference type="FunFam" id="3.30.1060.10:FF:000003">
    <property type="entry name" value="Peptide methionine sulfoxide reductase MsrA"/>
    <property type="match status" value="1"/>
</dbReference>
<feature type="active site" evidence="5">
    <location>
        <position position="12"/>
    </location>
</feature>
<comment type="catalytic activity">
    <reaction evidence="3 5">
        <text>L-methionyl-[protein] + [thioredoxin]-disulfide + H2O = L-methionyl-(S)-S-oxide-[protein] + [thioredoxin]-dithiol</text>
        <dbReference type="Rhea" id="RHEA:14217"/>
        <dbReference type="Rhea" id="RHEA-COMP:10698"/>
        <dbReference type="Rhea" id="RHEA-COMP:10700"/>
        <dbReference type="Rhea" id="RHEA-COMP:12313"/>
        <dbReference type="Rhea" id="RHEA-COMP:12315"/>
        <dbReference type="ChEBI" id="CHEBI:15377"/>
        <dbReference type="ChEBI" id="CHEBI:16044"/>
        <dbReference type="ChEBI" id="CHEBI:29950"/>
        <dbReference type="ChEBI" id="CHEBI:44120"/>
        <dbReference type="ChEBI" id="CHEBI:50058"/>
        <dbReference type="EC" id="1.8.4.11"/>
    </reaction>
</comment>
<dbReference type="Pfam" id="PF01625">
    <property type="entry name" value="PMSR"/>
    <property type="match status" value="1"/>
</dbReference>
<evidence type="ECO:0000256" key="4">
    <source>
        <dbReference type="ARBA" id="ARBA00048782"/>
    </source>
</evidence>
<keyword evidence="8" id="KW-1185">Reference proteome</keyword>
<comment type="catalytic activity">
    <reaction evidence="4 5">
        <text>[thioredoxin]-disulfide + L-methionine + H2O = L-methionine (S)-S-oxide + [thioredoxin]-dithiol</text>
        <dbReference type="Rhea" id="RHEA:19993"/>
        <dbReference type="Rhea" id="RHEA-COMP:10698"/>
        <dbReference type="Rhea" id="RHEA-COMP:10700"/>
        <dbReference type="ChEBI" id="CHEBI:15377"/>
        <dbReference type="ChEBI" id="CHEBI:29950"/>
        <dbReference type="ChEBI" id="CHEBI:50058"/>
        <dbReference type="ChEBI" id="CHEBI:57844"/>
        <dbReference type="ChEBI" id="CHEBI:58772"/>
        <dbReference type="EC" id="1.8.4.11"/>
    </reaction>
</comment>
<dbReference type="STRING" id="930128.SAMN05192532_11034"/>
<evidence type="ECO:0000259" key="6">
    <source>
        <dbReference type="Pfam" id="PF01625"/>
    </source>
</evidence>
<evidence type="ECO:0000256" key="3">
    <source>
        <dbReference type="ARBA" id="ARBA00047806"/>
    </source>
</evidence>
<sequence>MHTKLATFAGGCFWCMVGPFEQLAGVQSVISGYTGGHKENPTYEEVCSDTTGHVEAVQIEYDPDKTSYKELLNVFWKQIDPTDQGGQFNDRGESYQTAIFYHDEEQRTLAETSKDELDKEGPFQQPIVTPILPAKTFYKAEEHHQDYHKKNQFHYLLYRKGSGREAFIQEHWEGREQ</sequence>
<dbReference type="AlphaFoldDB" id="A0A1I2FCI8"/>
<dbReference type="PANTHER" id="PTHR43774:SF1">
    <property type="entry name" value="PEPTIDE METHIONINE SULFOXIDE REDUCTASE MSRA 2"/>
    <property type="match status" value="1"/>
</dbReference>
<dbReference type="NCBIfam" id="TIGR00401">
    <property type="entry name" value="msrA"/>
    <property type="match status" value="1"/>
</dbReference>
<dbReference type="HAMAP" id="MF_01401">
    <property type="entry name" value="MsrA"/>
    <property type="match status" value="1"/>
</dbReference>
<dbReference type="Proteomes" id="UP000199516">
    <property type="component" value="Unassembled WGS sequence"/>
</dbReference>
<dbReference type="Gene3D" id="3.30.1060.10">
    <property type="entry name" value="Peptide methionine sulphoxide reductase MsrA"/>
    <property type="match status" value="1"/>
</dbReference>
<keyword evidence="2 5" id="KW-0560">Oxidoreductase</keyword>
<dbReference type="GO" id="GO:0008113">
    <property type="term" value="F:peptide-methionine (S)-S-oxide reductase activity"/>
    <property type="evidence" value="ECO:0007669"/>
    <property type="project" value="UniProtKB-UniRule"/>
</dbReference>
<reference evidence="7 8" key="1">
    <citation type="submission" date="2016-10" db="EMBL/GenBank/DDBJ databases">
        <authorList>
            <person name="de Groot N.N."/>
        </authorList>
    </citation>
    <scope>NUCLEOTIDE SEQUENCE [LARGE SCALE GENOMIC DNA]</scope>
    <source>
        <strain evidence="7 8">DSM 23995</strain>
    </source>
</reference>
<evidence type="ECO:0000313" key="8">
    <source>
        <dbReference type="Proteomes" id="UP000199516"/>
    </source>
</evidence>
<dbReference type="SUPFAM" id="SSF55068">
    <property type="entry name" value="Peptide methionine sulfoxide reductase"/>
    <property type="match status" value="1"/>
</dbReference>
<evidence type="ECO:0000256" key="5">
    <source>
        <dbReference type="HAMAP-Rule" id="MF_01401"/>
    </source>
</evidence>
<evidence type="ECO:0000256" key="2">
    <source>
        <dbReference type="ARBA" id="ARBA00023002"/>
    </source>
</evidence>